<name>A0A6J5MSA1_9CAUD</name>
<dbReference type="Pfam" id="PF23982">
    <property type="entry name" value="XM1_gp53_minor_capsid"/>
    <property type="match status" value="1"/>
</dbReference>
<dbReference type="InterPro" id="IPR056914">
    <property type="entry name" value="Gp53-like"/>
</dbReference>
<dbReference type="EMBL" id="LR796527">
    <property type="protein sequence ID" value="CAB4149668.1"/>
    <property type="molecule type" value="Genomic_DNA"/>
</dbReference>
<evidence type="ECO:0000313" key="1">
    <source>
        <dbReference type="EMBL" id="CAB4149668.1"/>
    </source>
</evidence>
<reference evidence="1" key="1">
    <citation type="submission" date="2020-04" db="EMBL/GenBank/DDBJ databases">
        <authorList>
            <person name="Chiriac C."/>
            <person name="Salcher M."/>
            <person name="Ghai R."/>
            <person name="Kavagutti S V."/>
        </authorList>
    </citation>
    <scope>NUCLEOTIDE SEQUENCE</scope>
</reference>
<evidence type="ECO:0008006" key="2">
    <source>
        <dbReference type="Google" id="ProtNLM"/>
    </source>
</evidence>
<accession>A0A6J5MSA1</accession>
<proteinExistence type="predicted"/>
<sequence>MSAYLYQAPCGVPGDVTRPDESNVEPAMLIAISAVYAQKFGIPMKYATGGISQIASGDAATVFAGILVRQAPGISGNALSGLDDTTPNPDQVQGLLVRGYGNVRVFAGTPARGGVVYMQVTANGGAVVGDLRADGTDSGNAVALTNTQASWATDGKDADGNAEIRVAR</sequence>
<gene>
    <name evidence="1" type="ORF">UFOVP558_17</name>
</gene>
<protein>
    <recommendedName>
        <fullName evidence="2">Bacteriophage protein</fullName>
    </recommendedName>
</protein>
<organism evidence="1">
    <name type="scientific">uncultured Caudovirales phage</name>
    <dbReference type="NCBI Taxonomy" id="2100421"/>
    <lineage>
        <taxon>Viruses</taxon>
        <taxon>Duplodnaviria</taxon>
        <taxon>Heunggongvirae</taxon>
        <taxon>Uroviricota</taxon>
        <taxon>Caudoviricetes</taxon>
        <taxon>Peduoviridae</taxon>
        <taxon>Maltschvirus</taxon>
        <taxon>Maltschvirus maltsch</taxon>
    </lineage>
</organism>